<evidence type="ECO:0008006" key="4">
    <source>
        <dbReference type="Google" id="ProtNLM"/>
    </source>
</evidence>
<evidence type="ECO:0000313" key="2">
    <source>
        <dbReference type="EMBL" id="EAZ88923.1"/>
    </source>
</evidence>
<evidence type="ECO:0000313" key="3">
    <source>
        <dbReference type="Proteomes" id="UP000003781"/>
    </source>
</evidence>
<name>A3IX84_9CHRO</name>
<reference evidence="2 3" key="1">
    <citation type="submission" date="2007-03" db="EMBL/GenBank/DDBJ databases">
        <authorList>
            <person name="Stal L."/>
            <person name="Ferriera S."/>
            <person name="Johnson J."/>
            <person name="Kravitz S."/>
            <person name="Beeson K."/>
            <person name="Sutton G."/>
            <person name="Rogers Y.-H."/>
            <person name="Friedman R."/>
            <person name="Frazier M."/>
            <person name="Venter J.C."/>
        </authorList>
    </citation>
    <scope>NUCLEOTIDE SEQUENCE [LARGE SCALE GENOMIC DNA]</scope>
    <source>
        <strain evidence="2 3">CCY0110</strain>
    </source>
</reference>
<gene>
    <name evidence="2" type="ORF">CY0110_22889</name>
</gene>
<dbReference type="OrthoDB" id="417673at2"/>
<evidence type="ECO:0000256" key="1">
    <source>
        <dbReference type="SAM" id="MobiDB-lite"/>
    </source>
</evidence>
<feature type="region of interest" description="Disordered" evidence="1">
    <location>
        <begin position="44"/>
        <end position="128"/>
    </location>
</feature>
<dbReference type="eggNOG" id="ENOG502Z8YG">
    <property type="taxonomic scope" value="Bacteria"/>
</dbReference>
<protein>
    <recommendedName>
        <fullName evidence="4">Collagen-like protein</fullName>
    </recommendedName>
</protein>
<dbReference type="RefSeq" id="WP_008277988.1">
    <property type="nucleotide sequence ID" value="NZ_AAXW01000061.1"/>
</dbReference>
<dbReference type="EMBL" id="AAXW01000061">
    <property type="protein sequence ID" value="EAZ88923.1"/>
    <property type="molecule type" value="Genomic_DNA"/>
</dbReference>
<comment type="caution">
    <text evidence="2">The sequence shown here is derived from an EMBL/GenBank/DDBJ whole genome shotgun (WGS) entry which is preliminary data.</text>
</comment>
<dbReference type="Proteomes" id="UP000003781">
    <property type="component" value="Unassembled WGS sequence"/>
</dbReference>
<dbReference type="AlphaFoldDB" id="A3IX84"/>
<feature type="compositionally biased region" description="Low complexity" evidence="1">
    <location>
        <begin position="44"/>
        <end position="54"/>
    </location>
</feature>
<proteinExistence type="predicted"/>
<organism evidence="2 3">
    <name type="scientific">Crocosphaera chwakensis CCY0110</name>
    <dbReference type="NCBI Taxonomy" id="391612"/>
    <lineage>
        <taxon>Bacteria</taxon>
        <taxon>Bacillati</taxon>
        <taxon>Cyanobacteriota</taxon>
        <taxon>Cyanophyceae</taxon>
        <taxon>Oscillatoriophycideae</taxon>
        <taxon>Chroococcales</taxon>
        <taxon>Aphanothecaceae</taxon>
        <taxon>Crocosphaera</taxon>
        <taxon>Crocosphaera chwakensis</taxon>
    </lineage>
</organism>
<accession>A3IX84</accession>
<sequence>MQVTKLPLFLIFFASSLMVPLPSSSNLCIESAMAAEVRTFGQNGSNASSGASGENGEDRDNLTIFADGSPLTLNLVGEDAQPGQEGKPGEDAECENQPTGVKHNLQAPSGGHGGNGGNGGDGGNGGSLTLYATDLSQLQQIFVNASGGKGGQPGQGGPGGQGCRCSEPYWTVETCSGNPGDPDYRCTTLEFRCQDGKNGANGVGGAFGRDGLPGQLTLINLDKPLEADKPAATVTMSALRDKGYLLSKNIWETRNGASALFAPGSVIDDQYLALVQRLERSFLLIWNAPQSFNQFSQEKVTLKYENDQGIQVDVPDNIWIEGTTQQQNNITQFIVYNAIYKKDATRLESKGLSGRERGLQLTLIDEADQSNLIATKFDITYSITRSDPRFRPVSDYTTKYEGEIPEDLVILDGDTFTIDIGMLPIESRYLRSGLGVEIKIVATRTFAGYTDQQTITVKDVLGPFR</sequence>
<feature type="compositionally biased region" description="Gly residues" evidence="1">
    <location>
        <begin position="110"/>
        <end position="126"/>
    </location>
</feature>
<keyword evidence="3" id="KW-1185">Reference proteome</keyword>